<dbReference type="EMBL" id="CP034438">
    <property type="protein sequence ID" value="AZN30773.1"/>
    <property type="molecule type" value="Genomic_DNA"/>
</dbReference>
<dbReference type="PANTHER" id="PTHR35368">
    <property type="entry name" value="HYDROPEROXIDE REDUCTASE"/>
    <property type="match status" value="1"/>
</dbReference>
<dbReference type="OrthoDB" id="9811389at2"/>
<dbReference type="InterPro" id="IPR036102">
    <property type="entry name" value="OsmC/Ohrsf"/>
</dbReference>
<evidence type="ECO:0000313" key="1">
    <source>
        <dbReference type="EMBL" id="AZN30773.1"/>
    </source>
</evidence>
<dbReference type="Gene3D" id="3.30.300.20">
    <property type="match status" value="1"/>
</dbReference>
<dbReference type="Proteomes" id="UP000270021">
    <property type="component" value="Chromosome"/>
</dbReference>
<dbReference type="InterPro" id="IPR015946">
    <property type="entry name" value="KH_dom-like_a/b"/>
</dbReference>
<accession>A0A3Q8WUR1</accession>
<reference evidence="1 2" key="1">
    <citation type="submission" date="2018-12" db="EMBL/GenBank/DDBJ databases">
        <title>Complete genome sequence of Flaviflexus salsibiostraticola KCTC 33148.</title>
        <authorList>
            <person name="Bae J.-W."/>
        </authorList>
    </citation>
    <scope>NUCLEOTIDE SEQUENCE [LARGE SCALE GENOMIC DNA]</scope>
    <source>
        <strain evidence="1 2">KCTC 33148</strain>
    </source>
</reference>
<dbReference type="AlphaFoldDB" id="A0A3Q8WUR1"/>
<keyword evidence="2" id="KW-1185">Reference proteome</keyword>
<dbReference type="KEGG" id="fsl:EJO69_11035"/>
<dbReference type="PANTHER" id="PTHR35368:SF1">
    <property type="entry name" value="HYDROPEROXIDE REDUCTASE"/>
    <property type="match status" value="1"/>
</dbReference>
<dbReference type="RefSeq" id="WP_126041804.1">
    <property type="nucleotide sequence ID" value="NZ_CP034438.1"/>
</dbReference>
<sequence>MADTTFTAVASAPVNLATTVTARDMSFTLDEPLELGGTNTGMNPVEALLGALGACKCIVVRAFSRAQGINLNDVSVECSGTLDPDGFLGKNPAAKIGFSAIHTTFHIDADNTPEEIEAFLEFVETHCPVQDTLSNPASSTHELALPVRA</sequence>
<dbReference type="InterPro" id="IPR052924">
    <property type="entry name" value="OsmC/Ohr_hydroprdx_reductase"/>
</dbReference>
<organism evidence="1 2">
    <name type="scientific">Flaviflexus salsibiostraticola</name>
    <dbReference type="NCBI Taxonomy" id="1282737"/>
    <lineage>
        <taxon>Bacteria</taxon>
        <taxon>Bacillati</taxon>
        <taxon>Actinomycetota</taxon>
        <taxon>Actinomycetes</taxon>
        <taxon>Actinomycetales</taxon>
        <taxon>Actinomycetaceae</taxon>
        <taxon>Flaviflexus</taxon>
    </lineage>
</organism>
<dbReference type="InterPro" id="IPR003718">
    <property type="entry name" value="OsmC/Ohr_fam"/>
</dbReference>
<proteinExistence type="predicted"/>
<gene>
    <name evidence="1" type="ORF">EJO69_11035</name>
</gene>
<dbReference type="SUPFAM" id="SSF82784">
    <property type="entry name" value="OsmC-like"/>
    <property type="match status" value="1"/>
</dbReference>
<name>A0A3Q8WUR1_9ACTO</name>
<dbReference type="Pfam" id="PF02566">
    <property type="entry name" value="OsmC"/>
    <property type="match status" value="1"/>
</dbReference>
<evidence type="ECO:0000313" key="2">
    <source>
        <dbReference type="Proteomes" id="UP000270021"/>
    </source>
</evidence>
<protein>
    <submittedName>
        <fullName evidence="1">OsmC family peroxiredoxin</fullName>
    </submittedName>
</protein>